<keyword evidence="18" id="KW-0964">Secreted</keyword>
<evidence type="ECO:0000256" key="11">
    <source>
        <dbReference type="ARBA" id="ARBA00023283"/>
    </source>
</evidence>
<feature type="binding site" evidence="15">
    <location>
        <position position="246"/>
    </location>
    <ligand>
        <name>Ca(2+)</name>
        <dbReference type="ChEBI" id="CHEBI:29108"/>
        <label>2</label>
    </ligand>
</feature>
<feature type="active site" description="Proton acceptor" evidence="13">
    <location>
        <position position="70"/>
    </location>
</feature>
<dbReference type="InterPro" id="IPR002016">
    <property type="entry name" value="Haem_peroxidase"/>
</dbReference>
<dbReference type="PROSITE" id="PS50873">
    <property type="entry name" value="PEROXIDASE_4"/>
    <property type="match status" value="1"/>
</dbReference>
<evidence type="ECO:0000256" key="17">
    <source>
        <dbReference type="PIRSR" id="PIRSR600823-5"/>
    </source>
</evidence>
<dbReference type="PROSITE" id="PS00435">
    <property type="entry name" value="PEROXIDASE_1"/>
    <property type="match status" value="1"/>
</dbReference>
<evidence type="ECO:0000256" key="15">
    <source>
        <dbReference type="PIRSR" id="PIRSR600823-3"/>
    </source>
</evidence>
<evidence type="ECO:0000256" key="2">
    <source>
        <dbReference type="ARBA" id="ARBA00006873"/>
    </source>
</evidence>
<feature type="disulfide bond" evidence="17">
    <location>
        <begin position="125"/>
        <end position="319"/>
    </location>
</feature>
<dbReference type="InterPro" id="IPR019793">
    <property type="entry name" value="Peroxidases_heam-ligand_BS"/>
</dbReference>
<evidence type="ECO:0000256" key="3">
    <source>
        <dbReference type="ARBA" id="ARBA00022559"/>
    </source>
</evidence>
<dbReference type="PANTHER" id="PTHR31388">
    <property type="entry name" value="PEROXIDASE 72-RELATED"/>
    <property type="match status" value="1"/>
</dbReference>
<keyword evidence="12 18" id="KW-0376">Hydrogen peroxide</keyword>
<feature type="binding site" description="axial binding residue" evidence="15">
    <location>
        <position position="198"/>
    </location>
    <ligand>
        <name>heme b</name>
        <dbReference type="ChEBI" id="CHEBI:60344"/>
    </ligand>
    <ligandPart>
        <name>Fe</name>
        <dbReference type="ChEBI" id="CHEBI:18248"/>
    </ligandPart>
</feature>
<feature type="binding site" evidence="15">
    <location>
        <position position="199"/>
    </location>
    <ligand>
        <name>Ca(2+)</name>
        <dbReference type="ChEBI" id="CHEBI:29108"/>
        <label>2</label>
    </ligand>
</feature>
<feature type="binding site" evidence="15">
    <location>
        <position position="76"/>
    </location>
    <ligand>
        <name>Ca(2+)</name>
        <dbReference type="ChEBI" id="CHEBI:29108"/>
        <label>1</label>
    </ligand>
</feature>
<sequence length="323" mass="34429">MGAHLAKSFIFTVVCMVACGSVVVLVRAQLSPSFYAESCPNLEPIVRSAMTQAVAKDATLGASMLRLFFHDCFVNGCDASVLLDDTPSIASEKNAPPNRNSLRGFVLVDSIKLQVELQCRATVSCADILAIAARDGVNLVLGGPSWVVALGRRDALTASSSAAMSNLPPPTAGLSTLASTFASKGLSMRDMTALSGAHTVGNARCSSFRGHIYNDTNIDAGFANRRRLGCQRVGGDDSLAPLDATTSTRFDNGYFQNLIGRRGLLHSDQELFNDGPADWLVRLYVNDPVAFATDFAAAMVKMGNITQLTGDMGEIRLNCRRIN</sequence>
<dbReference type="PROSITE" id="PS00436">
    <property type="entry name" value="PEROXIDASE_2"/>
    <property type="match status" value="1"/>
</dbReference>
<keyword evidence="7 18" id="KW-0560">Oxidoreductase</keyword>
<dbReference type="PANTHER" id="PTHR31388:SF5">
    <property type="entry name" value="PEROXIDASE"/>
    <property type="match status" value="1"/>
</dbReference>
<organism evidence="20 21">
    <name type="scientific">Zingiber officinale</name>
    <name type="common">Ginger</name>
    <name type="synonym">Amomum zingiber</name>
    <dbReference type="NCBI Taxonomy" id="94328"/>
    <lineage>
        <taxon>Eukaryota</taxon>
        <taxon>Viridiplantae</taxon>
        <taxon>Streptophyta</taxon>
        <taxon>Embryophyta</taxon>
        <taxon>Tracheophyta</taxon>
        <taxon>Spermatophyta</taxon>
        <taxon>Magnoliopsida</taxon>
        <taxon>Liliopsida</taxon>
        <taxon>Zingiberales</taxon>
        <taxon>Zingiberaceae</taxon>
        <taxon>Zingiber</taxon>
    </lineage>
</organism>
<dbReference type="GO" id="GO:0042744">
    <property type="term" value="P:hydrogen peroxide catabolic process"/>
    <property type="evidence" value="ECO:0007669"/>
    <property type="project" value="UniProtKB-KW"/>
</dbReference>
<evidence type="ECO:0000256" key="10">
    <source>
        <dbReference type="ARBA" id="ARBA00023180"/>
    </source>
</evidence>
<dbReference type="CDD" id="cd00693">
    <property type="entry name" value="secretory_peroxidase"/>
    <property type="match status" value="1"/>
</dbReference>
<evidence type="ECO:0000313" key="20">
    <source>
        <dbReference type="EMBL" id="KAG6489419.1"/>
    </source>
</evidence>
<feature type="site" description="Transition state stabilizer" evidence="16">
    <location>
        <position position="66"/>
    </location>
</feature>
<dbReference type="InterPro" id="IPR033905">
    <property type="entry name" value="Secretory_peroxidase"/>
</dbReference>
<dbReference type="EMBL" id="JACMSC010000014">
    <property type="protein sequence ID" value="KAG6489419.1"/>
    <property type="molecule type" value="Genomic_DNA"/>
</dbReference>
<feature type="binding site" evidence="15">
    <location>
        <position position="243"/>
    </location>
    <ligand>
        <name>Ca(2+)</name>
        <dbReference type="ChEBI" id="CHEBI:29108"/>
        <label>2</label>
    </ligand>
</feature>
<reference evidence="20 21" key="1">
    <citation type="submission" date="2020-08" db="EMBL/GenBank/DDBJ databases">
        <title>Plant Genome Project.</title>
        <authorList>
            <person name="Zhang R.-G."/>
        </authorList>
    </citation>
    <scope>NUCLEOTIDE SEQUENCE [LARGE SCALE GENOMIC DNA]</scope>
    <source>
        <tissue evidence="20">Rhizome</tissue>
    </source>
</reference>
<dbReference type="InterPro" id="IPR000823">
    <property type="entry name" value="Peroxidase_pln"/>
</dbReference>
<comment type="similarity">
    <text evidence="2">Belongs to the peroxidase family. Ascorbate peroxidase subfamily.</text>
</comment>
<dbReference type="Gene3D" id="1.10.420.10">
    <property type="entry name" value="Peroxidase, domain 2"/>
    <property type="match status" value="1"/>
</dbReference>
<keyword evidence="10" id="KW-0325">Glycoprotein</keyword>
<evidence type="ECO:0000256" key="9">
    <source>
        <dbReference type="ARBA" id="ARBA00023157"/>
    </source>
</evidence>
<comment type="caution">
    <text evidence="20">The sequence shown here is derived from an EMBL/GenBank/DDBJ whole genome shotgun (WGS) entry which is preliminary data.</text>
</comment>
<feature type="disulfide bond" evidence="17">
    <location>
        <begin position="205"/>
        <end position="230"/>
    </location>
</feature>
<dbReference type="PRINTS" id="PR00458">
    <property type="entry name" value="PEROXIDASE"/>
</dbReference>
<comment type="catalytic activity">
    <reaction evidence="1 18">
        <text>2 a phenolic donor + H2O2 = 2 a phenolic radical donor + 2 H2O</text>
        <dbReference type="Rhea" id="RHEA:56136"/>
        <dbReference type="ChEBI" id="CHEBI:15377"/>
        <dbReference type="ChEBI" id="CHEBI:16240"/>
        <dbReference type="ChEBI" id="CHEBI:139520"/>
        <dbReference type="ChEBI" id="CHEBI:139521"/>
        <dbReference type="EC" id="1.11.1.7"/>
    </reaction>
</comment>
<gene>
    <name evidence="20" type="ORF">ZIOFF_050688</name>
</gene>
<dbReference type="GO" id="GO:0020037">
    <property type="term" value="F:heme binding"/>
    <property type="evidence" value="ECO:0007669"/>
    <property type="project" value="UniProtKB-UniRule"/>
</dbReference>
<dbReference type="Pfam" id="PF00141">
    <property type="entry name" value="peroxidase"/>
    <property type="match status" value="1"/>
</dbReference>
<feature type="disulfide bond" evidence="17">
    <location>
        <begin position="39"/>
        <end position="119"/>
    </location>
</feature>
<proteinExistence type="inferred from homology"/>
<comment type="subcellular location">
    <subcellularLocation>
        <location evidence="18">Secreted</location>
    </subcellularLocation>
</comment>
<feature type="domain" description="Plant heme peroxidase family profile" evidence="19">
    <location>
        <begin position="29"/>
        <end position="323"/>
    </location>
</feature>
<dbReference type="AlphaFoldDB" id="A0A8J5FKR6"/>
<keyword evidence="6 15" id="KW-0106">Calcium</keyword>
<evidence type="ECO:0000259" key="19">
    <source>
        <dbReference type="PROSITE" id="PS50873"/>
    </source>
</evidence>
<dbReference type="PRINTS" id="PR00461">
    <property type="entry name" value="PLPEROXIDASE"/>
</dbReference>
<comment type="cofactor">
    <cofactor evidence="15 18">
        <name>Ca(2+)</name>
        <dbReference type="ChEBI" id="CHEBI:29108"/>
    </cofactor>
    <text evidence="15 18">Binds 2 calcium ions per subunit.</text>
</comment>
<feature type="binding site" evidence="15">
    <location>
        <position position="74"/>
    </location>
    <ligand>
        <name>Ca(2+)</name>
        <dbReference type="ChEBI" id="CHEBI:29108"/>
        <label>1</label>
    </ligand>
</feature>
<dbReference type="Gene3D" id="1.10.520.10">
    <property type="match status" value="1"/>
</dbReference>
<evidence type="ECO:0000256" key="8">
    <source>
        <dbReference type="ARBA" id="ARBA00023004"/>
    </source>
</evidence>
<evidence type="ECO:0000256" key="13">
    <source>
        <dbReference type="PIRSR" id="PIRSR600823-1"/>
    </source>
</evidence>
<feature type="disulfide bond" evidence="17">
    <location>
        <begin position="72"/>
        <end position="77"/>
    </location>
</feature>
<dbReference type="GO" id="GO:0005576">
    <property type="term" value="C:extracellular region"/>
    <property type="evidence" value="ECO:0007669"/>
    <property type="project" value="UniProtKB-SubCell"/>
</dbReference>
<keyword evidence="8 15" id="KW-0408">Iron</keyword>
<evidence type="ECO:0000256" key="4">
    <source>
        <dbReference type="ARBA" id="ARBA00022617"/>
    </source>
</evidence>
<dbReference type="FunFam" id="1.10.520.10:FF:000009">
    <property type="entry name" value="Peroxidase"/>
    <property type="match status" value="1"/>
</dbReference>
<feature type="binding site" evidence="15">
    <location>
        <position position="71"/>
    </location>
    <ligand>
        <name>Ca(2+)</name>
        <dbReference type="ChEBI" id="CHEBI:29108"/>
        <label>1</label>
    </ligand>
</feature>
<evidence type="ECO:0000256" key="1">
    <source>
        <dbReference type="ARBA" id="ARBA00000189"/>
    </source>
</evidence>
<evidence type="ECO:0000256" key="6">
    <source>
        <dbReference type="ARBA" id="ARBA00022837"/>
    </source>
</evidence>
<evidence type="ECO:0000256" key="12">
    <source>
        <dbReference type="ARBA" id="ARBA00023324"/>
    </source>
</evidence>
<dbReference type="GO" id="GO:0046872">
    <property type="term" value="F:metal ion binding"/>
    <property type="evidence" value="ECO:0007669"/>
    <property type="project" value="UniProtKB-UniRule"/>
</dbReference>
<keyword evidence="11" id="KW-0873">Pyrrolidone carboxylic acid</keyword>
<evidence type="ECO:0000256" key="5">
    <source>
        <dbReference type="ARBA" id="ARBA00022723"/>
    </source>
</evidence>
<evidence type="ECO:0000256" key="16">
    <source>
        <dbReference type="PIRSR" id="PIRSR600823-4"/>
    </source>
</evidence>
<evidence type="ECO:0000256" key="14">
    <source>
        <dbReference type="PIRSR" id="PIRSR600823-2"/>
    </source>
</evidence>
<comment type="function">
    <text evidence="18">Removal of H(2)O(2), oxidation of toxic reductants, biosynthesis and degradation of lignin, suberization, auxin catabolism, response to environmental stresses such as wounding, pathogen attack and oxidative stress.</text>
</comment>
<keyword evidence="4 18" id="KW-0349">Heme</keyword>
<dbReference type="SUPFAM" id="SSF48113">
    <property type="entry name" value="Heme-dependent peroxidases"/>
    <property type="match status" value="1"/>
</dbReference>
<feature type="binding site" evidence="15">
    <location>
        <position position="78"/>
    </location>
    <ligand>
        <name>Ca(2+)</name>
        <dbReference type="ChEBI" id="CHEBI:29108"/>
        <label>1</label>
    </ligand>
</feature>
<evidence type="ECO:0000313" key="21">
    <source>
        <dbReference type="Proteomes" id="UP000734854"/>
    </source>
</evidence>
<evidence type="ECO:0000256" key="18">
    <source>
        <dbReference type="RuleBase" id="RU362060"/>
    </source>
</evidence>
<keyword evidence="21" id="KW-1185">Reference proteome</keyword>
<dbReference type="Proteomes" id="UP000734854">
    <property type="component" value="Unassembled WGS sequence"/>
</dbReference>
<comment type="cofactor">
    <cofactor evidence="15 18">
        <name>heme b</name>
        <dbReference type="ChEBI" id="CHEBI:60344"/>
    </cofactor>
    <text evidence="15 18">Binds 1 heme b (iron(II)-protoporphyrin IX) group per subunit.</text>
</comment>
<accession>A0A8J5FKR6</accession>
<keyword evidence="3 18" id="KW-0575">Peroxidase</keyword>
<dbReference type="EC" id="1.11.1.7" evidence="18"/>
<dbReference type="InterPro" id="IPR019794">
    <property type="entry name" value="Peroxidases_AS"/>
</dbReference>
<keyword evidence="9 17" id="KW-1015">Disulfide bond</keyword>
<name>A0A8J5FKR6_ZINOF</name>
<feature type="binding site" evidence="15">
    <location>
        <position position="92"/>
    </location>
    <ligand>
        <name>Ca(2+)</name>
        <dbReference type="ChEBI" id="CHEBI:29108"/>
        <label>1</label>
    </ligand>
</feature>
<feature type="binding site" evidence="15">
    <location>
        <position position="251"/>
    </location>
    <ligand>
        <name>Ca(2+)</name>
        <dbReference type="ChEBI" id="CHEBI:29108"/>
        <label>2</label>
    </ligand>
</feature>
<protein>
    <recommendedName>
        <fullName evidence="18">Peroxidase</fullName>
        <ecNumber evidence="18">1.11.1.7</ecNumber>
    </recommendedName>
</protein>
<feature type="binding site" evidence="15">
    <location>
        <position position="80"/>
    </location>
    <ligand>
        <name>Ca(2+)</name>
        <dbReference type="ChEBI" id="CHEBI:29108"/>
        <label>1</label>
    </ligand>
</feature>
<dbReference type="GO" id="GO:0140825">
    <property type="term" value="F:lactoperoxidase activity"/>
    <property type="evidence" value="ECO:0007669"/>
    <property type="project" value="UniProtKB-EC"/>
</dbReference>
<comment type="similarity">
    <text evidence="18">Belongs to the peroxidase family. Classical plant (class III) peroxidase subfamily.</text>
</comment>
<dbReference type="FunFam" id="1.10.420.10:FF:000001">
    <property type="entry name" value="Peroxidase"/>
    <property type="match status" value="1"/>
</dbReference>
<dbReference type="GO" id="GO:0006979">
    <property type="term" value="P:response to oxidative stress"/>
    <property type="evidence" value="ECO:0007669"/>
    <property type="project" value="UniProtKB-UniRule"/>
</dbReference>
<keyword evidence="5 15" id="KW-0479">Metal-binding</keyword>
<feature type="binding site" evidence="14">
    <location>
        <position position="168"/>
    </location>
    <ligand>
        <name>substrate</name>
    </ligand>
</feature>
<evidence type="ECO:0000256" key="7">
    <source>
        <dbReference type="ARBA" id="ARBA00023002"/>
    </source>
</evidence>
<dbReference type="InterPro" id="IPR010255">
    <property type="entry name" value="Haem_peroxidase_sf"/>
</dbReference>